<dbReference type="Proteomes" id="UP000492821">
    <property type="component" value="Unassembled WGS sequence"/>
</dbReference>
<reference evidence="2" key="2">
    <citation type="submission" date="2020-10" db="UniProtKB">
        <authorList>
            <consortium name="WormBaseParasite"/>
        </authorList>
    </citation>
    <scope>IDENTIFICATION</scope>
</reference>
<evidence type="ECO:0000313" key="2">
    <source>
        <dbReference type="WBParaSite" id="Pan_g9868.t1"/>
    </source>
</evidence>
<accession>A0A7E4WE40</accession>
<dbReference type="WBParaSite" id="Pan_g9868.t1">
    <property type="protein sequence ID" value="Pan_g9868.t1"/>
    <property type="gene ID" value="Pan_g9868"/>
</dbReference>
<name>A0A7E4WE40_PANRE</name>
<evidence type="ECO:0000313" key="1">
    <source>
        <dbReference type="Proteomes" id="UP000492821"/>
    </source>
</evidence>
<proteinExistence type="predicted"/>
<organism evidence="1 2">
    <name type="scientific">Panagrellus redivivus</name>
    <name type="common">Microworm</name>
    <dbReference type="NCBI Taxonomy" id="6233"/>
    <lineage>
        <taxon>Eukaryota</taxon>
        <taxon>Metazoa</taxon>
        <taxon>Ecdysozoa</taxon>
        <taxon>Nematoda</taxon>
        <taxon>Chromadorea</taxon>
        <taxon>Rhabditida</taxon>
        <taxon>Tylenchina</taxon>
        <taxon>Panagrolaimomorpha</taxon>
        <taxon>Panagrolaimoidea</taxon>
        <taxon>Panagrolaimidae</taxon>
        <taxon>Panagrellus</taxon>
    </lineage>
</organism>
<keyword evidence="1" id="KW-1185">Reference proteome</keyword>
<reference evidence="1" key="1">
    <citation type="journal article" date="2013" name="Genetics">
        <title>The draft genome and transcriptome of Panagrellus redivivus are shaped by the harsh demands of a free-living lifestyle.</title>
        <authorList>
            <person name="Srinivasan J."/>
            <person name="Dillman A.R."/>
            <person name="Macchietto M.G."/>
            <person name="Heikkinen L."/>
            <person name="Lakso M."/>
            <person name="Fracchia K.M."/>
            <person name="Antoshechkin I."/>
            <person name="Mortazavi A."/>
            <person name="Wong G."/>
            <person name="Sternberg P.W."/>
        </authorList>
    </citation>
    <scope>NUCLEOTIDE SEQUENCE [LARGE SCALE GENOMIC DNA]</scope>
    <source>
        <strain evidence="1">MT8872</strain>
    </source>
</reference>
<sequence>MPYPIAKLAYGLRCRLAEISTPGERYNFQIAAGDVSICPTKLQKITSCKRLTIDFTYSKPEVSHLSGLDNIEKPISLNAYSLLECDYYLKIIGADANCLTPDLSKHFILFNNYNLLLHNCTTDKAFFRALSDFGFNDYEERDIRISINGGLVHWPSLYKAFPLVGKLKLHGAACKNCMNSPHFKRKLSEIELRATAQELRHITADKILKCLKAQKRNHFRLEINLEGLKNAHFSMMVKKLSEELVEYDYSLSPRVEITDEAETMCDLSYVKVRK</sequence>
<dbReference type="AlphaFoldDB" id="A0A7E4WE40"/>
<protein>
    <submittedName>
        <fullName evidence="2">Recep_L_domain domain-containing protein</fullName>
    </submittedName>
</protein>